<comment type="caution">
    <text evidence="1">The sequence shown here is derived from an EMBL/GenBank/DDBJ whole genome shotgun (WGS) entry which is preliminary data.</text>
</comment>
<dbReference type="Proteomes" id="UP001150879">
    <property type="component" value="Unassembled WGS sequence"/>
</dbReference>
<reference evidence="1" key="1">
    <citation type="submission" date="2022-11" db="EMBL/GenBank/DDBJ databases">
        <authorList>
            <person name="Petersen C."/>
        </authorList>
    </citation>
    <scope>NUCLEOTIDE SEQUENCE</scope>
    <source>
        <strain evidence="1">IBT 16849</strain>
    </source>
</reference>
<reference evidence="1" key="2">
    <citation type="journal article" date="2023" name="IMA Fungus">
        <title>Comparative genomic study of the Penicillium genus elucidates a diverse pangenome and 15 lateral gene transfer events.</title>
        <authorList>
            <person name="Petersen C."/>
            <person name="Sorensen T."/>
            <person name="Nielsen M.R."/>
            <person name="Sondergaard T.E."/>
            <person name="Sorensen J.L."/>
            <person name="Fitzpatrick D.A."/>
            <person name="Frisvad J.C."/>
            <person name="Nielsen K.L."/>
        </authorList>
    </citation>
    <scope>NUCLEOTIDE SEQUENCE</scope>
    <source>
        <strain evidence="1">IBT 16849</strain>
    </source>
</reference>
<dbReference type="EMBL" id="JAPQKP010000005">
    <property type="protein sequence ID" value="KAJ5189478.1"/>
    <property type="molecule type" value="Genomic_DNA"/>
</dbReference>
<name>A0A9W9J2M2_9EURO</name>
<evidence type="ECO:0000313" key="2">
    <source>
        <dbReference type="Proteomes" id="UP001150879"/>
    </source>
</evidence>
<sequence>MLSWQLASLTMAKNLEMAVTLGGSIVCCGELVASSPPKLSNQLVKTPCSLPLAPFYHRNSCTNLSPGKDQAQRGKSMVVVSAQQAKLPVNGGSRTLHTPAFDRRQIVDGNATFGVGQEKANCLHFLERYGDWSSGQLILTCSRPNHPMETVSRDVTLKGCPNILVSLGMLHFLIRPPAEHTQSPEPAAPLYITVAVETSNSNLACVIWR</sequence>
<proteinExistence type="predicted"/>
<dbReference type="OrthoDB" id="4366235at2759"/>
<organism evidence="1 2">
    <name type="scientific">Penicillium cf. griseofulvum</name>
    <dbReference type="NCBI Taxonomy" id="2972120"/>
    <lineage>
        <taxon>Eukaryota</taxon>
        <taxon>Fungi</taxon>
        <taxon>Dikarya</taxon>
        <taxon>Ascomycota</taxon>
        <taxon>Pezizomycotina</taxon>
        <taxon>Eurotiomycetes</taxon>
        <taxon>Eurotiomycetidae</taxon>
        <taxon>Eurotiales</taxon>
        <taxon>Aspergillaceae</taxon>
        <taxon>Penicillium</taxon>
    </lineage>
</organism>
<gene>
    <name evidence="1" type="ORF">N7472_008492</name>
</gene>
<evidence type="ECO:0000313" key="1">
    <source>
        <dbReference type="EMBL" id="KAJ5189478.1"/>
    </source>
</evidence>
<keyword evidence="2" id="KW-1185">Reference proteome</keyword>
<dbReference type="AlphaFoldDB" id="A0A9W9J2M2"/>
<protein>
    <submittedName>
        <fullName evidence="1">Uncharacterized protein</fullName>
    </submittedName>
</protein>
<accession>A0A9W9J2M2</accession>